<comment type="miscellaneous">
    <text evidence="11">In contrast to other lysine histone methyltransferases, it does not contain a SET domain, suggesting the existence of another mechanism for methylation of lysine residues of histones.</text>
</comment>
<evidence type="ECO:0000256" key="4">
    <source>
        <dbReference type="ARBA" id="ARBA00022603"/>
    </source>
</evidence>
<proteinExistence type="inferred from homology"/>
<dbReference type="Gene3D" id="3.40.50.150">
    <property type="entry name" value="Vaccinia Virus protein VP39"/>
    <property type="match status" value="1"/>
</dbReference>
<evidence type="ECO:0000256" key="12">
    <source>
        <dbReference type="SAM" id="MobiDB-lite"/>
    </source>
</evidence>
<protein>
    <recommendedName>
        <fullName evidence="3 11">Histone-lysine N-methyltransferase, H3 lysine-79 specific</fullName>
        <ecNumber evidence="2 11">2.1.1.360</ecNumber>
    </recommendedName>
    <alternativeName>
        <fullName evidence="9 11">Histone H3-K79 methyltransferase</fullName>
    </alternativeName>
</protein>
<feature type="region of interest" description="Disordered" evidence="12">
    <location>
        <begin position="808"/>
        <end position="830"/>
    </location>
</feature>
<dbReference type="STRING" id="52247.A0A4T0X3M2"/>
<dbReference type="Gene3D" id="1.10.260.170">
    <property type="match status" value="1"/>
</dbReference>
<dbReference type="EC" id="2.1.1.360" evidence="2 11"/>
<feature type="region of interest" description="Disordered" evidence="12">
    <location>
        <begin position="1000"/>
        <end position="1020"/>
    </location>
</feature>
<dbReference type="Pfam" id="PF08123">
    <property type="entry name" value="DOT1"/>
    <property type="match status" value="1"/>
</dbReference>
<accession>A0A4T0X3M2</accession>
<feature type="region of interest" description="Disordered" evidence="12">
    <location>
        <begin position="908"/>
        <end position="981"/>
    </location>
</feature>
<evidence type="ECO:0000256" key="8">
    <source>
        <dbReference type="ARBA" id="ARBA00023242"/>
    </source>
</evidence>
<gene>
    <name evidence="14" type="ORF">CANINC_001630</name>
</gene>
<dbReference type="InterPro" id="IPR042044">
    <property type="entry name" value="EXOC6PINT-1/Sec15/Tip20_C_dom2"/>
</dbReference>
<evidence type="ECO:0000256" key="2">
    <source>
        <dbReference type="ARBA" id="ARBA00012190"/>
    </source>
</evidence>
<feature type="compositionally biased region" description="Basic and acidic residues" evidence="12">
    <location>
        <begin position="839"/>
        <end position="855"/>
    </location>
</feature>
<name>A0A4T0X3M2_9ASCO</name>
<feature type="compositionally biased region" description="Basic residues" evidence="12">
    <location>
        <begin position="930"/>
        <end position="949"/>
    </location>
</feature>
<evidence type="ECO:0000256" key="1">
    <source>
        <dbReference type="ARBA" id="ARBA00004123"/>
    </source>
</evidence>
<keyword evidence="4 11" id="KW-0489">Methyltransferase</keyword>
<evidence type="ECO:0000259" key="13">
    <source>
        <dbReference type="PROSITE" id="PS51569"/>
    </source>
</evidence>
<reference evidence="14 15" key="1">
    <citation type="journal article" date="2019" name="Front. Genet.">
        <title>Whole-Genome Sequencing of the Opportunistic Yeast Pathogen Candida inconspicua Uncovers Its Hybrid Origin.</title>
        <authorList>
            <person name="Mixao V."/>
            <person name="Hansen A.P."/>
            <person name="Saus E."/>
            <person name="Boekhout T."/>
            <person name="Lass-Florl C."/>
            <person name="Gabaldon T."/>
        </authorList>
    </citation>
    <scope>NUCLEOTIDE SEQUENCE [LARGE SCALE GENOMIC DNA]</scope>
    <source>
        <strain evidence="14 15">CBS 180</strain>
    </source>
</reference>
<dbReference type="PANTHER" id="PTHR13520">
    <property type="entry name" value="RAD50-INTERACTING PROTEIN 1 RINT-1"/>
    <property type="match status" value="1"/>
</dbReference>
<dbReference type="Pfam" id="PF04437">
    <property type="entry name" value="RINT1_TIP1"/>
    <property type="match status" value="1"/>
</dbReference>
<evidence type="ECO:0000256" key="11">
    <source>
        <dbReference type="RuleBase" id="RU271113"/>
    </source>
</evidence>
<dbReference type="Gene3D" id="1.20.58.1420">
    <property type="entry name" value="Dsl1p vesicle tethering complex, Tip20p subunit, domain B"/>
    <property type="match status" value="1"/>
</dbReference>
<keyword evidence="5 11" id="KW-0808">Transferase</keyword>
<dbReference type="EMBL" id="SELW01000247">
    <property type="protein sequence ID" value="TID29815.1"/>
    <property type="molecule type" value="Genomic_DNA"/>
</dbReference>
<dbReference type="Proteomes" id="UP000307173">
    <property type="component" value="Unassembled WGS sequence"/>
</dbReference>
<keyword evidence="15" id="KW-1185">Reference proteome</keyword>
<dbReference type="GO" id="GO:0006888">
    <property type="term" value="P:endoplasmic reticulum to Golgi vesicle-mediated transport"/>
    <property type="evidence" value="ECO:0007669"/>
    <property type="project" value="InterPro"/>
</dbReference>
<dbReference type="PROSITE" id="PS51569">
    <property type="entry name" value="DOT1"/>
    <property type="match status" value="1"/>
</dbReference>
<comment type="similarity">
    <text evidence="11">Belongs to the class I-like SAM-binding methyltransferase superfamily. DOT1 family.</text>
</comment>
<evidence type="ECO:0000256" key="9">
    <source>
        <dbReference type="ARBA" id="ARBA00029821"/>
    </source>
</evidence>
<evidence type="ECO:0000256" key="3">
    <source>
        <dbReference type="ARBA" id="ARBA00020987"/>
    </source>
</evidence>
<dbReference type="GO" id="GO:0140956">
    <property type="term" value="F:histone H3K79 trimethyltransferase activity"/>
    <property type="evidence" value="ECO:0007669"/>
    <property type="project" value="UniProtKB-EC"/>
</dbReference>
<dbReference type="FunFam" id="3.40.50.150:FF:000033">
    <property type="entry name" value="Histone-lysine N-methyltransferase, H3 lysine-79 specific"/>
    <property type="match status" value="1"/>
</dbReference>
<comment type="activity regulation">
    <text evidence="11">Ubiquitination of histone H2B to form H2BK123ub1 is required for efficient DOT1 methyltransferase activity on histone H3.</text>
</comment>
<dbReference type="InterPro" id="IPR007528">
    <property type="entry name" value="RINT1_Tip20"/>
</dbReference>
<evidence type="ECO:0000313" key="15">
    <source>
        <dbReference type="Proteomes" id="UP000307173"/>
    </source>
</evidence>
<evidence type="ECO:0000313" key="14">
    <source>
        <dbReference type="EMBL" id="TID29815.1"/>
    </source>
</evidence>
<organism evidence="14 15">
    <name type="scientific">Pichia inconspicua</name>
    <dbReference type="NCBI Taxonomy" id="52247"/>
    <lineage>
        <taxon>Eukaryota</taxon>
        <taxon>Fungi</taxon>
        <taxon>Dikarya</taxon>
        <taxon>Ascomycota</taxon>
        <taxon>Saccharomycotina</taxon>
        <taxon>Pichiomycetes</taxon>
        <taxon>Pichiales</taxon>
        <taxon>Pichiaceae</taxon>
        <taxon>Pichia</taxon>
    </lineage>
</organism>
<dbReference type="GO" id="GO:0070939">
    <property type="term" value="C:Dsl1/NZR complex"/>
    <property type="evidence" value="ECO:0007669"/>
    <property type="project" value="InterPro"/>
</dbReference>
<dbReference type="PROSITE" id="PS51386">
    <property type="entry name" value="RINT1_TIP20"/>
    <property type="match status" value="1"/>
</dbReference>
<dbReference type="PANTHER" id="PTHR13520:SF0">
    <property type="entry name" value="RAD50-INTERACTING PROTEIN 1"/>
    <property type="match status" value="1"/>
</dbReference>
<evidence type="ECO:0000256" key="7">
    <source>
        <dbReference type="ARBA" id="ARBA00022853"/>
    </source>
</evidence>
<evidence type="ECO:0000256" key="6">
    <source>
        <dbReference type="ARBA" id="ARBA00022691"/>
    </source>
</evidence>
<comment type="caution">
    <text evidence="14">The sequence shown here is derived from an EMBL/GenBank/DDBJ whole genome shotgun (WGS) entry which is preliminary data.</text>
</comment>
<dbReference type="GO" id="GO:0005634">
    <property type="term" value="C:nucleus"/>
    <property type="evidence" value="ECO:0007669"/>
    <property type="project" value="UniProtKB-SubCell"/>
</dbReference>
<dbReference type="InterPro" id="IPR029063">
    <property type="entry name" value="SAM-dependent_MTases_sf"/>
</dbReference>
<keyword evidence="8 11" id="KW-0539">Nucleus</keyword>
<feature type="region of interest" description="Disordered" evidence="12">
    <location>
        <begin position="1424"/>
        <end position="1446"/>
    </location>
</feature>
<comment type="catalytic activity">
    <reaction evidence="10 11">
        <text>L-lysyl(79)-[histone H3] + 3 S-adenosyl-L-methionine = N(6),N(6),N(6)-trimethyl-L-lysyl(79)-[histone H3] + 3 S-adenosyl-L-homocysteine + 3 H(+)</text>
        <dbReference type="Rhea" id="RHEA:60328"/>
        <dbReference type="Rhea" id="RHEA-COMP:15549"/>
        <dbReference type="Rhea" id="RHEA-COMP:15552"/>
        <dbReference type="ChEBI" id="CHEBI:15378"/>
        <dbReference type="ChEBI" id="CHEBI:29969"/>
        <dbReference type="ChEBI" id="CHEBI:57856"/>
        <dbReference type="ChEBI" id="CHEBI:59789"/>
        <dbReference type="ChEBI" id="CHEBI:61961"/>
        <dbReference type="EC" id="2.1.1.360"/>
    </reaction>
</comment>
<dbReference type="SUPFAM" id="SSF53335">
    <property type="entry name" value="S-adenosyl-L-methionine-dependent methyltransferases"/>
    <property type="match status" value="1"/>
</dbReference>
<keyword evidence="7 11" id="KW-0156">Chromatin regulator</keyword>
<feature type="domain" description="DOT1" evidence="13">
    <location>
        <begin position="1096"/>
        <end position="1421"/>
    </location>
</feature>
<dbReference type="GO" id="GO:0032259">
    <property type="term" value="P:methylation"/>
    <property type="evidence" value="ECO:0007669"/>
    <property type="project" value="UniProtKB-KW"/>
</dbReference>
<keyword evidence="6 11" id="KW-0949">S-adenosyl-L-methionine</keyword>
<dbReference type="InterPro" id="IPR025789">
    <property type="entry name" value="DOT1_dom"/>
</dbReference>
<feature type="compositionally biased region" description="Polar residues" evidence="12">
    <location>
        <begin position="1436"/>
        <end position="1446"/>
    </location>
</feature>
<evidence type="ECO:0000256" key="5">
    <source>
        <dbReference type="ARBA" id="ARBA00022679"/>
    </source>
</evidence>
<dbReference type="InterPro" id="IPR042042">
    <property type="entry name" value="Tip20p_domB"/>
</dbReference>
<evidence type="ECO:0000256" key="10">
    <source>
        <dbReference type="ARBA" id="ARBA00047770"/>
    </source>
</evidence>
<dbReference type="GO" id="GO:0006890">
    <property type="term" value="P:retrograde vesicle-mediated transport, Golgi to endoplasmic reticulum"/>
    <property type="evidence" value="ECO:0007669"/>
    <property type="project" value="InterPro"/>
</dbReference>
<sequence>MSNLQTLINRTFPNISALDSVETVIADLNAAAAQSSTTPQTTPHAQQFLSTLKKLSENPSASSLDAIDELIVKYGSIPVITYTREIIVQKLDLISEKQLHLAYTEVLNRINDFEVFQLTQLPSSITYETKVELLDTVAILRKAINTFHTQFNNENLTDQLVQTLHDLVFEHLHPLITASLTSQLRKWETKSIPPYVHTEFKLFLDLQLLVTRSIVPSTIWAIDCLLNNFKVKFVYHFQGQNETNRIDKPEFALSYAIGYLNESLQRAKSTFSGVFANSVQNTPIIQASFGTWFITSLLVLVRTKFAREISYLVETNNLDLLSHYIEEIKKFDESIKFDYAYVPVKGEEWDGLTKDLILDNDKVWSNWLSNEKKFVNVRFEEITQMDNAFSIDYEIVAAGHTKPTKSAVNLQNLIENITNNYKSLPLKFQLKFLSEVQLKLLNFYFDTLKSGLYALKSIKSVEVDGVSTLERICRIWCSAKYMVEMMQKWSNETIFIELWGSLTTKDNTDSTFFESVISGYQRDILDKIPKLLTTYTERQLNKNMKVFFQENPTWTYNEPTQASTSLSYVVQSLSQDFSYLSKTVSHPTYNEWKLHISNTIANYFERNVALSNNFTSYGVDKLVDDIEYVFSMLQLVRSYAGFQKLRTILQVLKTGELETPHEEVDSAMVAMLLLRRSNSHFHGHIKATNVIENKADHVLTNTVVQNNSNISQQSNGNGIKVESSKLSSMAVKSESIASDLGVDSNIREETKPLTGKKKTKKKSGNKMLADLLAVEAWHSTLPLGGGRPRQSAQKLQQLREEQLLRRLEEEGKHESEPELTAEEIAEQKRQKEERKLKAKLAADRRKREKELASAERKRKIAERKRLIAEGIIKVESKPKKDSFYSGSEAEKLIKAASYFVNIGTKFDETAKRKSKPPQRMVDEITEARTTAHRGRRLKHPGSSYIKKRKLTFDEEQEEKKKHKKKTKKFNADDEHDDYDDEEYYDDEYYGDEYYDGEQSELQQNNEVKKEPEPEPEPEAEPIWFTEVDANDCIEITDDWKFFKDFIYNGVNDSEVPLGLSSAQSFVTSNIKQYQIQHPVFKNILTQLNYPFSKYQEKYLLSLPKTDVYFNPFEEIGKMMEIISFCFLPEIERNKIMNLEDPDNCIVGRYIKAFENTDLDSLLKCITEFNTLIDTCRDNGCIIENIKSQKSIPRLAVYELLNQCYTRSVLPQAKKLSNYKAFSNEVYGELMPKFLTTVYKECGLNHKKIFIDLGSGVGNCVIQAALEFGCESYGVEIVENASRLADLQLVEFQNRCRVFGFNPGYVKLFGHQSFVDNPPVQEVIDKCDVMLVNNYLFDAKLNKKVVDLLETCKVGTKIISLKPIVPASHKMTDYNIDSVLNRMKTRKHIYGENSVSWTSKGGFYYITEVMDGIQPEHLEPTSKSRRQIALESRSRSDTPLNAFTNNC</sequence>
<dbReference type="Gene3D" id="1.20.58.670">
    <property type="entry name" value="Dsl1p vesicle tethering complex, Tip20p subunit, domain D"/>
    <property type="match status" value="1"/>
</dbReference>
<dbReference type="GO" id="GO:0060628">
    <property type="term" value="P:regulation of ER to Golgi vesicle-mediated transport"/>
    <property type="evidence" value="ECO:0007669"/>
    <property type="project" value="TreeGrafter"/>
</dbReference>
<comment type="function">
    <text evidence="11">Histone methyltransferase that specifically trimethylates histone H3 to form H3K79me3. This methylation is required for telomere silencing and for the pachytene checkpoint during the meiotic cell cycle by allowing the recruitment of RAD9 to double strand breaks. Nucleosomes are preferred as substrate compared to free histone.</text>
</comment>
<dbReference type="OrthoDB" id="407410at2759"/>
<comment type="subcellular location">
    <subcellularLocation>
        <location evidence="1 11">Nucleus</location>
    </subcellularLocation>
</comment>
<feature type="region of interest" description="Disordered" evidence="12">
    <location>
        <begin position="839"/>
        <end position="858"/>
    </location>
</feature>